<comment type="caution">
    <text evidence="1">The sequence shown here is derived from an EMBL/GenBank/DDBJ whole genome shotgun (WGS) entry which is preliminary data.</text>
</comment>
<dbReference type="EMBL" id="JASPKY010000521">
    <property type="protein sequence ID" value="KAK9694116.1"/>
    <property type="molecule type" value="Genomic_DNA"/>
</dbReference>
<evidence type="ECO:0000313" key="1">
    <source>
        <dbReference type="EMBL" id="KAK9694116.1"/>
    </source>
</evidence>
<gene>
    <name evidence="1" type="ORF">QE152_g33737</name>
</gene>
<reference evidence="1 2" key="1">
    <citation type="journal article" date="2024" name="BMC Genomics">
        <title>De novo assembly and annotation of Popillia japonica's genome with initial clues to its potential as an invasive pest.</title>
        <authorList>
            <person name="Cucini C."/>
            <person name="Boschi S."/>
            <person name="Funari R."/>
            <person name="Cardaioli E."/>
            <person name="Iannotti N."/>
            <person name="Marturano G."/>
            <person name="Paoli F."/>
            <person name="Bruttini M."/>
            <person name="Carapelli A."/>
            <person name="Frati F."/>
            <person name="Nardi F."/>
        </authorList>
    </citation>
    <scope>NUCLEOTIDE SEQUENCE [LARGE SCALE GENOMIC DNA]</scope>
    <source>
        <strain evidence="1">DMR45628</strain>
    </source>
</reference>
<evidence type="ECO:0000313" key="2">
    <source>
        <dbReference type="Proteomes" id="UP001458880"/>
    </source>
</evidence>
<dbReference type="Proteomes" id="UP001458880">
    <property type="component" value="Unassembled WGS sequence"/>
</dbReference>
<dbReference type="AlphaFoldDB" id="A0AAW1IWC7"/>
<organism evidence="1 2">
    <name type="scientific">Popillia japonica</name>
    <name type="common">Japanese beetle</name>
    <dbReference type="NCBI Taxonomy" id="7064"/>
    <lineage>
        <taxon>Eukaryota</taxon>
        <taxon>Metazoa</taxon>
        <taxon>Ecdysozoa</taxon>
        <taxon>Arthropoda</taxon>
        <taxon>Hexapoda</taxon>
        <taxon>Insecta</taxon>
        <taxon>Pterygota</taxon>
        <taxon>Neoptera</taxon>
        <taxon>Endopterygota</taxon>
        <taxon>Coleoptera</taxon>
        <taxon>Polyphaga</taxon>
        <taxon>Scarabaeiformia</taxon>
        <taxon>Scarabaeidae</taxon>
        <taxon>Rutelinae</taxon>
        <taxon>Popillia</taxon>
    </lineage>
</organism>
<proteinExistence type="predicted"/>
<accession>A0AAW1IWC7</accession>
<name>A0AAW1IWC7_POPJA</name>
<protein>
    <submittedName>
        <fullName evidence="1">Uncharacterized protein</fullName>
    </submittedName>
</protein>
<sequence>MHTRLEMKLACILRYMYLNTTQHEQDVDPQRPGTFEECKNLSPIREQDSWLRTNVGQAISAYDIAELVNTAYGKAATIGTAENAFKAPGIWAANRNLFPGHFIAPSLAVEPQMEKDNKQDGQFCPKSVLTHYVQARFLVEN</sequence>
<keyword evidence="2" id="KW-1185">Reference proteome</keyword>